<dbReference type="AlphaFoldDB" id="A0A409WBC2"/>
<dbReference type="EMBL" id="NHYE01005227">
    <property type="protein sequence ID" value="PPQ75791.1"/>
    <property type="molecule type" value="Genomic_DNA"/>
</dbReference>
<protein>
    <recommendedName>
        <fullName evidence="3">F-box domain-containing protein</fullName>
    </recommendedName>
</protein>
<accession>A0A409WBC2</accession>
<dbReference type="InParanoid" id="A0A409WBC2"/>
<evidence type="ECO:0008006" key="3">
    <source>
        <dbReference type="Google" id="ProtNLM"/>
    </source>
</evidence>
<evidence type="ECO:0000313" key="1">
    <source>
        <dbReference type="EMBL" id="PPQ75791.1"/>
    </source>
</evidence>
<dbReference type="OrthoDB" id="2788229at2759"/>
<evidence type="ECO:0000313" key="2">
    <source>
        <dbReference type="Proteomes" id="UP000284706"/>
    </source>
</evidence>
<sequence length="226" mass="25634">MSSLFLANELLDLIVGHLDADSPADRRALLSCALVNNALRMMTRPQVFRRVKISYEPSTKQTVFTDSKFATGAEFLDIITNNPLIAGLVKELVIEVVLLGVSGSIDICSDNEMFSLYRITHQLAKLQKFSIASSSDIFLWEDTEKTTQLFLYEIASRVRSLDVSIFKDFPLSAFLNAKKLRTLRVQNLDWNIVGSRHYTNPKVELESLDIGYGWRFLDMGMKKCQI</sequence>
<organism evidence="1 2">
    <name type="scientific">Gymnopilus dilepis</name>
    <dbReference type="NCBI Taxonomy" id="231916"/>
    <lineage>
        <taxon>Eukaryota</taxon>
        <taxon>Fungi</taxon>
        <taxon>Dikarya</taxon>
        <taxon>Basidiomycota</taxon>
        <taxon>Agaricomycotina</taxon>
        <taxon>Agaricomycetes</taxon>
        <taxon>Agaricomycetidae</taxon>
        <taxon>Agaricales</taxon>
        <taxon>Agaricineae</taxon>
        <taxon>Hymenogastraceae</taxon>
        <taxon>Gymnopilus</taxon>
    </lineage>
</organism>
<name>A0A409WBC2_9AGAR</name>
<proteinExistence type="predicted"/>
<gene>
    <name evidence="1" type="ORF">CVT26_001475</name>
</gene>
<reference evidence="1 2" key="1">
    <citation type="journal article" date="2018" name="Evol. Lett.">
        <title>Horizontal gene cluster transfer increased hallucinogenic mushroom diversity.</title>
        <authorList>
            <person name="Reynolds H.T."/>
            <person name="Vijayakumar V."/>
            <person name="Gluck-Thaler E."/>
            <person name="Korotkin H.B."/>
            <person name="Matheny P.B."/>
            <person name="Slot J.C."/>
        </authorList>
    </citation>
    <scope>NUCLEOTIDE SEQUENCE [LARGE SCALE GENOMIC DNA]</scope>
    <source>
        <strain evidence="1 2">SRW20</strain>
    </source>
</reference>
<dbReference type="Proteomes" id="UP000284706">
    <property type="component" value="Unassembled WGS sequence"/>
</dbReference>
<comment type="caution">
    <text evidence="1">The sequence shown here is derived from an EMBL/GenBank/DDBJ whole genome shotgun (WGS) entry which is preliminary data.</text>
</comment>
<keyword evidence="2" id="KW-1185">Reference proteome</keyword>